<evidence type="ECO:0000256" key="3">
    <source>
        <dbReference type="ARBA" id="ARBA00023315"/>
    </source>
</evidence>
<dbReference type="PANTHER" id="PTHR15298">
    <property type="entry name" value="L-COA N-ACYLTRANSFERASE-RELATED"/>
    <property type="match status" value="1"/>
</dbReference>
<comment type="similarity">
    <text evidence="1 4">Belongs to the glycine N-acyltransferase family.</text>
</comment>
<evidence type="ECO:0000313" key="8">
    <source>
        <dbReference type="Proteomes" id="UP000006718"/>
    </source>
</evidence>
<dbReference type="InterPro" id="IPR015938">
    <property type="entry name" value="Glycine_N-acyltransferase_N"/>
</dbReference>
<evidence type="ECO:0000256" key="1">
    <source>
        <dbReference type="ARBA" id="ARBA00009110"/>
    </source>
</evidence>
<sequence>MLLEWRCIKCILNSFGFLTCSGHFLSFQSFFLKVSRSEASHRMILLNNSHKLLALYKSLARSIPESLKVYGSVYHINHGNPFNMEVLVDSWPEYQMVIIRPQKQEMTDDMDSYTNVYHMFSKEPQKSQEVLKNCEIINWKQRFQIQGLQESLGEGIRAAAFSKSVKVEHSTAVLLVTEDILKLNASNESKFRSCAETGHPDDDFERETPNFKYGQLDVSYSGLVNDNWKLGKNERSLRYIERCIGALPAACMLGPEGAPVAWITMDPSCEVGMAYSVEKYRKTGKMAQVMVRYKKYLLQKNIPFYISVLEENERSRSSVKAAGFFEASCEWHQWTCYPQNLVPF</sequence>
<gene>
    <name evidence="7" type="primary">LOC701547</name>
</gene>
<dbReference type="STRING" id="9544.ENSMMUP00000001444"/>
<dbReference type="Pfam" id="PF06021">
    <property type="entry name" value="Gly_acyl_tr_N"/>
    <property type="match status" value="1"/>
</dbReference>
<accession>F6QM65</accession>
<evidence type="ECO:0000313" key="7">
    <source>
        <dbReference type="Ensembl" id="ENSMMUP00000001444.3"/>
    </source>
</evidence>
<evidence type="ECO:0000256" key="2">
    <source>
        <dbReference type="ARBA" id="ARBA00022679"/>
    </source>
</evidence>
<dbReference type="PANTHER" id="PTHR15298:SF7">
    <property type="entry name" value="GLYCINE N-ACYLTRANSFERASE-LIKE PROTEIN 1"/>
    <property type="match status" value="1"/>
</dbReference>
<dbReference type="Proteomes" id="UP000006718">
    <property type="component" value="Chromosome 14"/>
</dbReference>
<dbReference type="Gene3D" id="3.40.630.30">
    <property type="match status" value="1"/>
</dbReference>
<dbReference type="Pfam" id="PF08444">
    <property type="entry name" value="Gly_acyl_tr_C"/>
    <property type="match status" value="1"/>
</dbReference>
<keyword evidence="8" id="KW-1185">Reference proteome</keyword>
<dbReference type="ExpressionAtlas" id="F6QM65">
    <property type="expression patterns" value="baseline"/>
</dbReference>
<dbReference type="EC" id="2.3.1.-" evidence="4"/>
<feature type="domain" description="Glycine N-acyltransferase N-terminal" evidence="5">
    <location>
        <begin position="43"/>
        <end position="248"/>
    </location>
</feature>
<dbReference type="InterPro" id="IPR013652">
    <property type="entry name" value="Glycine_N-acyltransferase_C"/>
</dbReference>
<name>F6QM65_MACMU</name>
<dbReference type="InterPro" id="IPR010313">
    <property type="entry name" value="Glycine_N-acyltransferase"/>
</dbReference>
<reference evidence="7" key="3">
    <citation type="submission" date="2025-08" db="UniProtKB">
        <authorList>
            <consortium name="Ensembl"/>
        </authorList>
    </citation>
    <scope>IDENTIFICATION</scope>
    <source>
        <strain evidence="7">17573</strain>
    </source>
</reference>
<reference evidence="7" key="2">
    <citation type="submission" date="2019-01" db="EMBL/GenBank/DDBJ databases">
        <authorList>
            <person name="Graves T."/>
            <person name="Eichler E.E."/>
            <person name="Wilson R.K."/>
        </authorList>
    </citation>
    <scope>NUCLEOTIDE SEQUENCE [LARGE SCALE GENOMIC DNA]</scope>
    <source>
        <strain evidence="7">17573</strain>
    </source>
</reference>
<dbReference type="GeneTree" id="ENSGT00950000183133"/>
<proteinExistence type="inferred from homology"/>
<keyword evidence="3 4" id="KW-0012">Acyltransferase</keyword>
<protein>
    <recommendedName>
        <fullName evidence="4">Glycine N-acyltransferase-like protein</fullName>
        <ecNumber evidence="4">2.3.1.-</ecNumber>
    </recommendedName>
</protein>
<dbReference type="SMR" id="F6QM65"/>
<feature type="domain" description="Glycine N-acyltransferase C-terminal" evidence="6">
    <location>
        <begin position="250"/>
        <end position="338"/>
    </location>
</feature>
<dbReference type="Bgee" id="ENSMMUG00000001083">
    <property type="expression patterns" value="Expressed in adult mammalian kidney and 20 other cell types or tissues"/>
</dbReference>
<keyword evidence="2 4" id="KW-0808">Transferase</keyword>
<organism evidence="7 8">
    <name type="scientific">Macaca mulatta</name>
    <name type="common">Rhesus macaque</name>
    <dbReference type="NCBI Taxonomy" id="9544"/>
    <lineage>
        <taxon>Eukaryota</taxon>
        <taxon>Metazoa</taxon>
        <taxon>Chordata</taxon>
        <taxon>Craniata</taxon>
        <taxon>Vertebrata</taxon>
        <taxon>Euteleostomi</taxon>
        <taxon>Mammalia</taxon>
        <taxon>Eutheria</taxon>
        <taxon>Euarchontoglires</taxon>
        <taxon>Primates</taxon>
        <taxon>Haplorrhini</taxon>
        <taxon>Catarrhini</taxon>
        <taxon>Cercopithecidae</taxon>
        <taxon>Cercopithecinae</taxon>
        <taxon>Macaca</taxon>
    </lineage>
</organism>
<dbReference type="InterPro" id="IPR016181">
    <property type="entry name" value="Acyl_CoA_acyltransferase"/>
</dbReference>
<reference evidence="8" key="1">
    <citation type="journal article" date="2007" name="Science">
        <title>Evolutionary and biomedical insights from the rhesus macaque genome.</title>
        <authorList>
            <person name="Gibbs R.A."/>
            <person name="Rogers J."/>
            <person name="Katze M.G."/>
            <person name="Bumgarner R."/>
            <person name="Weinstock G.M."/>
            <person name="Mardis E.R."/>
            <person name="Remington K.A."/>
            <person name="Strausberg R.L."/>
            <person name="Venter J.C."/>
            <person name="Wilson R.K."/>
            <person name="Batzer M.A."/>
            <person name="Bustamante C.D."/>
            <person name="Eichler E.E."/>
            <person name="Hahn M.W."/>
            <person name="Hardison R.C."/>
            <person name="Makova K.D."/>
            <person name="Miller W."/>
            <person name="Milosavljevic A."/>
            <person name="Palermo R.E."/>
            <person name="Siepel A."/>
            <person name="Sikela J.M."/>
            <person name="Attaway T."/>
            <person name="Bell S."/>
            <person name="Bernard K.E."/>
            <person name="Buhay C.J."/>
            <person name="Chandrabose M.N."/>
            <person name="Dao M."/>
            <person name="Davis C."/>
            <person name="Delehaunty K.D."/>
            <person name="Ding Y."/>
            <person name="Dinh H.H."/>
            <person name="Dugan-Rocha S."/>
            <person name="Fulton L.A."/>
            <person name="Gabisi R.A."/>
            <person name="Garner T.T."/>
            <person name="Godfrey J."/>
            <person name="Hawes A.C."/>
            <person name="Hernandez J."/>
            <person name="Hines S."/>
            <person name="Holder M."/>
            <person name="Hume J."/>
            <person name="Jhangiani S.N."/>
            <person name="Joshi V."/>
            <person name="Khan Z.M."/>
            <person name="Kirkness E.F."/>
            <person name="Cree A."/>
            <person name="Fowler R.G."/>
            <person name="Lee S."/>
            <person name="Lewis L.R."/>
            <person name="Li Z."/>
            <person name="Liu Y.-S."/>
            <person name="Moore S.M."/>
            <person name="Muzny D."/>
            <person name="Nazareth L.V."/>
            <person name="Ngo D.N."/>
            <person name="Okwuonu G.O."/>
            <person name="Pai G."/>
            <person name="Parker D."/>
            <person name="Paul H.A."/>
            <person name="Pfannkoch C."/>
            <person name="Pohl C.S."/>
            <person name="Rogers Y.-H.C."/>
            <person name="Ruiz S.J."/>
            <person name="Sabo A."/>
            <person name="Santibanez J."/>
            <person name="Schneider B.W."/>
            <person name="Smith S.M."/>
            <person name="Sodergren E."/>
            <person name="Svatek A.F."/>
            <person name="Utterback T.R."/>
            <person name="Vattathil S."/>
            <person name="Warren W."/>
            <person name="White C.S."/>
            <person name="Chinwalla A.T."/>
            <person name="Feng Y."/>
            <person name="Halpern A.L."/>
            <person name="Hillier L.W."/>
            <person name="Huang X."/>
            <person name="Minx P."/>
            <person name="Nelson J.O."/>
            <person name="Pepin K.H."/>
            <person name="Qin X."/>
            <person name="Sutton G.G."/>
            <person name="Venter E."/>
            <person name="Walenz B.P."/>
            <person name="Wallis J.W."/>
            <person name="Worley K.C."/>
            <person name="Yang S.-P."/>
            <person name="Jones S.M."/>
            <person name="Marra M.A."/>
            <person name="Rocchi M."/>
            <person name="Schein J.E."/>
            <person name="Baertsch R."/>
            <person name="Clarke L."/>
            <person name="Csuros M."/>
            <person name="Glasscock J."/>
            <person name="Harris R.A."/>
            <person name="Havlak P."/>
            <person name="Jackson A.R."/>
            <person name="Jiang H."/>
            <person name="Liu Y."/>
            <person name="Messina D.N."/>
            <person name="Shen Y."/>
            <person name="Song H.X.-Z."/>
            <person name="Wylie T."/>
            <person name="Zhang L."/>
            <person name="Birney E."/>
            <person name="Han K."/>
            <person name="Konkel M.K."/>
            <person name="Lee J."/>
            <person name="Smit A.F.A."/>
            <person name="Ullmer B."/>
            <person name="Wang H."/>
            <person name="Xing J."/>
            <person name="Burhans R."/>
            <person name="Cheng Z."/>
            <person name="Karro J.E."/>
            <person name="Ma J."/>
            <person name="Raney B."/>
            <person name="She X."/>
            <person name="Cox M.J."/>
            <person name="Demuth J.P."/>
            <person name="Dumas L.J."/>
            <person name="Han S.-G."/>
            <person name="Hopkins J."/>
            <person name="Karimpour-Fard A."/>
            <person name="Kim Y.H."/>
            <person name="Pollack J.R."/>
            <person name="Vinar T."/>
            <person name="Addo-Quaye C."/>
            <person name="Degenhardt J."/>
            <person name="Denby A."/>
            <person name="Hubisz M.J."/>
            <person name="Indap A."/>
            <person name="Kosiol C."/>
            <person name="Lahn B.T."/>
            <person name="Lawson H.A."/>
            <person name="Marklein A."/>
            <person name="Nielsen R."/>
            <person name="Vallender E.J."/>
            <person name="Clark A.G."/>
            <person name="Ferguson B."/>
            <person name="Hernandez R.D."/>
            <person name="Hirani K."/>
            <person name="Kehrer-Sawatzki H."/>
            <person name="Kolb J."/>
            <person name="Patil S."/>
            <person name="Pu L.-L."/>
            <person name="Ren Y."/>
            <person name="Smith D.G."/>
            <person name="Wheeler D.A."/>
            <person name="Schenck I."/>
            <person name="Ball E.V."/>
            <person name="Chen R."/>
            <person name="Cooper D.N."/>
            <person name="Giardine B."/>
            <person name="Hsu F."/>
            <person name="Kent W.J."/>
            <person name="Lesk A."/>
            <person name="Nelson D.L."/>
            <person name="O'brien W.E."/>
            <person name="Pruefer K."/>
            <person name="Stenson P.D."/>
            <person name="Wallace J.C."/>
            <person name="Ke H."/>
            <person name="Liu X.-M."/>
            <person name="Wang P."/>
            <person name="Xiang A.P."/>
            <person name="Yang F."/>
            <person name="Barber G.P."/>
            <person name="Haussler D."/>
            <person name="Karolchik D."/>
            <person name="Kern A.D."/>
            <person name="Kuhn R.M."/>
            <person name="Smith K.E."/>
            <person name="Zwieg A.S."/>
        </authorList>
    </citation>
    <scope>NUCLEOTIDE SEQUENCE [LARGE SCALE GENOMIC DNA]</scope>
    <source>
        <strain evidence="8">17573</strain>
    </source>
</reference>
<dbReference type="GO" id="GO:0005739">
    <property type="term" value="C:mitochondrion"/>
    <property type="evidence" value="ECO:0007669"/>
    <property type="project" value="InterPro"/>
</dbReference>
<dbReference type="Ensembl" id="ENSMMUT00000001537.3">
    <property type="protein sequence ID" value="ENSMMUP00000001444.3"/>
    <property type="gene ID" value="ENSMMUG00000001083.3"/>
</dbReference>
<evidence type="ECO:0000259" key="5">
    <source>
        <dbReference type="Pfam" id="PF06021"/>
    </source>
</evidence>
<evidence type="ECO:0000259" key="6">
    <source>
        <dbReference type="Pfam" id="PF08444"/>
    </source>
</evidence>
<dbReference type="HOGENOM" id="CLU_060336_0_0_1"/>
<evidence type="ECO:0000256" key="4">
    <source>
        <dbReference type="RuleBase" id="RU368002"/>
    </source>
</evidence>
<dbReference type="SUPFAM" id="SSF55729">
    <property type="entry name" value="Acyl-CoA N-acyltransferases (Nat)"/>
    <property type="match status" value="1"/>
</dbReference>
<dbReference type="GO" id="GO:0047961">
    <property type="term" value="F:glycine N-acyltransferase activity"/>
    <property type="evidence" value="ECO:0007669"/>
    <property type="project" value="InterPro"/>
</dbReference>
<dbReference type="AlphaFoldDB" id="F6QM65"/>
<dbReference type="VEuPathDB" id="HostDB:ENSMMUG00000001083"/>
<reference evidence="7" key="4">
    <citation type="submission" date="2025-09" db="UniProtKB">
        <authorList>
            <consortium name="Ensembl"/>
        </authorList>
    </citation>
    <scope>IDENTIFICATION</scope>
    <source>
        <strain evidence="7">17573</strain>
    </source>
</reference>